<comment type="caution">
    <text evidence="2">The sequence shown here is derived from an EMBL/GenBank/DDBJ whole genome shotgun (WGS) entry which is preliminary data.</text>
</comment>
<name>A0ABQ5EU07_9ASTR</name>
<organism evidence="2 3">
    <name type="scientific">Tanacetum coccineum</name>
    <dbReference type="NCBI Taxonomy" id="301880"/>
    <lineage>
        <taxon>Eukaryota</taxon>
        <taxon>Viridiplantae</taxon>
        <taxon>Streptophyta</taxon>
        <taxon>Embryophyta</taxon>
        <taxon>Tracheophyta</taxon>
        <taxon>Spermatophyta</taxon>
        <taxon>Magnoliopsida</taxon>
        <taxon>eudicotyledons</taxon>
        <taxon>Gunneridae</taxon>
        <taxon>Pentapetalae</taxon>
        <taxon>asterids</taxon>
        <taxon>campanulids</taxon>
        <taxon>Asterales</taxon>
        <taxon>Asteraceae</taxon>
        <taxon>Asteroideae</taxon>
        <taxon>Anthemideae</taxon>
        <taxon>Anthemidinae</taxon>
        <taxon>Tanacetum</taxon>
    </lineage>
</organism>
<feature type="region of interest" description="Disordered" evidence="1">
    <location>
        <begin position="19"/>
        <end position="56"/>
    </location>
</feature>
<feature type="region of interest" description="Disordered" evidence="1">
    <location>
        <begin position="163"/>
        <end position="201"/>
    </location>
</feature>
<gene>
    <name evidence="2" type="ORF">Tco_0989514</name>
</gene>
<dbReference type="Proteomes" id="UP001151760">
    <property type="component" value="Unassembled WGS sequence"/>
</dbReference>
<protein>
    <submittedName>
        <fullName evidence="2">Uncharacterized protein</fullName>
    </submittedName>
</protein>
<feature type="compositionally biased region" description="Pro residues" evidence="1">
    <location>
        <begin position="163"/>
        <end position="186"/>
    </location>
</feature>
<dbReference type="EMBL" id="BQNB010016674">
    <property type="protein sequence ID" value="GJT54460.1"/>
    <property type="molecule type" value="Genomic_DNA"/>
</dbReference>
<accession>A0ABQ5EU07</accession>
<evidence type="ECO:0000313" key="2">
    <source>
        <dbReference type="EMBL" id="GJT54460.1"/>
    </source>
</evidence>
<sequence length="270" mass="30203">VASDDLRDALSVIFGLSELKAPPSPDYVPGPGSHSRHPKPSPRLCSRGPEHADDRSLLSDQPYAWDASQPLHSHLIMVPRVLILRGTDDMGHRRQMRRMRMNEMGCETKPFETDESAATPPPYPAYRMTARITILELVHVPVWSAFEAAATSHSLPLPPPFILSPTRPDAPPPMPTSAPTSLPPLLLPSASHREDRPEVNLPPRERLRVSSCPRYEVERELRRAWMLLEPAGVFIGADYGFVAHYEQGRSGVTQEDIWIWDHGIRGIDIC</sequence>
<proteinExistence type="predicted"/>
<reference evidence="2" key="1">
    <citation type="journal article" date="2022" name="Int. J. Mol. Sci.">
        <title>Draft Genome of Tanacetum Coccineum: Genomic Comparison of Closely Related Tanacetum-Family Plants.</title>
        <authorList>
            <person name="Yamashiro T."/>
            <person name="Shiraishi A."/>
            <person name="Nakayama K."/>
            <person name="Satake H."/>
        </authorList>
    </citation>
    <scope>NUCLEOTIDE SEQUENCE</scope>
</reference>
<evidence type="ECO:0000313" key="3">
    <source>
        <dbReference type="Proteomes" id="UP001151760"/>
    </source>
</evidence>
<reference evidence="2" key="2">
    <citation type="submission" date="2022-01" db="EMBL/GenBank/DDBJ databases">
        <authorList>
            <person name="Yamashiro T."/>
            <person name="Shiraishi A."/>
            <person name="Satake H."/>
            <person name="Nakayama K."/>
        </authorList>
    </citation>
    <scope>NUCLEOTIDE SEQUENCE</scope>
</reference>
<feature type="non-terminal residue" evidence="2">
    <location>
        <position position="1"/>
    </location>
</feature>
<feature type="compositionally biased region" description="Basic and acidic residues" evidence="1">
    <location>
        <begin position="191"/>
        <end position="201"/>
    </location>
</feature>
<keyword evidence="3" id="KW-1185">Reference proteome</keyword>
<evidence type="ECO:0000256" key="1">
    <source>
        <dbReference type="SAM" id="MobiDB-lite"/>
    </source>
</evidence>